<feature type="non-terminal residue" evidence="1">
    <location>
        <position position="1"/>
    </location>
</feature>
<protein>
    <submittedName>
        <fullName evidence="1">Jg4461 protein</fullName>
    </submittedName>
</protein>
<proteinExistence type="predicted"/>
<accession>A0A8S4QDY8</accession>
<keyword evidence="2" id="KW-1185">Reference proteome</keyword>
<gene>
    <name evidence="1" type="primary">jg4461</name>
    <name evidence="1" type="ORF">PAEG_LOCUS554</name>
</gene>
<dbReference type="EMBL" id="CAKXAJ010001662">
    <property type="protein sequence ID" value="CAH2207937.1"/>
    <property type="molecule type" value="Genomic_DNA"/>
</dbReference>
<dbReference type="AlphaFoldDB" id="A0A8S4QDY8"/>
<evidence type="ECO:0000313" key="1">
    <source>
        <dbReference type="EMBL" id="CAH2207937.1"/>
    </source>
</evidence>
<name>A0A8S4QDY8_9NEOP</name>
<sequence>GYITSHLKAGEDLHERGPREATFFRNDLAYTRENETLTTRKHTLKTLWRSGHDIAF</sequence>
<dbReference type="Proteomes" id="UP000838756">
    <property type="component" value="Unassembled WGS sequence"/>
</dbReference>
<comment type="caution">
    <text evidence="1">The sequence shown here is derived from an EMBL/GenBank/DDBJ whole genome shotgun (WGS) entry which is preliminary data.</text>
</comment>
<evidence type="ECO:0000313" key="2">
    <source>
        <dbReference type="Proteomes" id="UP000838756"/>
    </source>
</evidence>
<organism evidence="1 2">
    <name type="scientific">Pararge aegeria aegeria</name>
    <dbReference type="NCBI Taxonomy" id="348720"/>
    <lineage>
        <taxon>Eukaryota</taxon>
        <taxon>Metazoa</taxon>
        <taxon>Ecdysozoa</taxon>
        <taxon>Arthropoda</taxon>
        <taxon>Hexapoda</taxon>
        <taxon>Insecta</taxon>
        <taxon>Pterygota</taxon>
        <taxon>Neoptera</taxon>
        <taxon>Endopterygota</taxon>
        <taxon>Lepidoptera</taxon>
        <taxon>Glossata</taxon>
        <taxon>Ditrysia</taxon>
        <taxon>Papilionoidea</taxon>
        <taxon>Nymphalidae</taxon>
        <taxon>Satyrinae</taxon>
        <taxon>Satyrini</taxon>
        <taxon>Parargina</taxon>
        <taxon>Pararge</taxon>
    </lineage>
</organism>
<reference evidence="1" key="1">
    <citation type="submission" date="2022-03" db="EMBL/GenBank/DDBJ databases">
        <authorList>
            <person name="Lindestad O."/>
        </authorList>
    </citation>
    <scope>NUCLEOTIDE SEQUENCE</scope>
</reference>